<dbReference type="SUPFAM" id="SSF75169">
    <property type="entry name" value="DsrEFH-like"/>
    <property type="match status" value="1"/>
</dbReference>
<dbReference type="InterPro" id="IPR027396">
    <property type="entry name" value="DsrEFH-like"/>
</dbReference>
<organism evidence="1 2">
    <name type="scientific">Labilibaculum filiforme</name>
    <dbReference type="NCBI Taxonomy" id="1940526"/>
    <lineage>
        <taxon>Bacteria</taxon>
        <taxon>Pseudomonadati</taxon>
        <taxon>Bacteroidota</taxon>
        <taxon>Bacteroidia</taxon>
        <taxon>Marinilabiliales</taxon>
        <taxon>Marinifilaceae</taxon>
        <taxon>Labilibaculum</taxon>
    </lineage>
</organism>
<reference evidence="1 2" key="1">
    <citation type="journal article" date="2017" name="Front. Microbiol.">
        <title>Labilibaculum manganireducens gen. nov., sp. nov. and Labilibaculum filiforme sp. nov., Novel Bacteroidetes Isolated from Subsurface Sediments of the Baltic Sea.</title>
        <authorList>
            <person name="Vandieken V."/>
            <person name="Marshall I.P."/>
            <person name="Niemann H."/>
            <person name="Engelen B."/>
            <person name="Cypionka H."/>
        </authorList>
    </citation>
    <scope>NUCLEOTIDE SEQUENCE [LARGE SCALE GENOMIC DNA]</scope>
    <source>
        <strain evidence="1 2">59.16B</strain>
    </source>
</reference>
<keyword evidence="2" id="KW-1185">Reference proteome</keyword>
<accession>A0A2N3I699</accession>
<dbReference type="Proteomes" id="UP000233535">
    <property type="component" value="Unassembled WGS sequence"/>
</dbReference>
<evidence type="ECO:0000313" key="1">
    <source>
        <dbReference type="EMBL" id="PKQ65821.1"/>
    </source>
</evidence>
<comment type="caution">
    <text evidence="1">The sequence shown here is derived from an EMBL/GenBank/DDBJ whole genome shotgun (WGS) entry which is preliminary data.</text>
</comment>
<evidence type="ECO:0000313" key="2">
    <source>
        <dbReference type="Proteomes" id="UP000233535"/>
    </source>
</evidence>
<proteinExistence type="predicted"/>
<protein>
    <submittedName>
        <fullName evidence="1">DsrE family protein</fullName>
    </submittedName>
</protein>
<dbReference type="AlphaFoldDB" id="A0A2N3I699"/>
<dbReference type="RefSeq" id="WP_101259755.1">
    <property type="nucleotide sequence ID" value="NZ_MVDD01000001.1"/>
</dbReference>
<dbReference type="Gene3D" id="3.40.1260.10">
    <property type="entry name" value="DsrEFH-like"/>
    <property type="match status" value="1"/>
</dbReference>
<sequence length="111" mass="12208">MDKLNILWTTTNEDTITNMIAMYSINTLKKGLWNEVNIIVWGGSAKLLGEDQEVQAEVLGMIKGGVSVQACQACCEKYGVSESLRNLGIDVRFMGEPLTTIIKNGENLLTL</sequence>
<dbReference type="EMBL" id="MVDD01000001">
    <property type="protein sequence ID" value="PKQ65821.1"/>
    <property type="molecule type" value="Genomic_DNA"/>
</dbReference>
<dbReference type="OrthoDB" id="9805634at2"/>
<name>A0A2N3I699_9BACT</name>
<gene>
    <name evidence="1" type="ORF">BZG02_02115</name>
</gene>